<dbReference type="InterPro" id="IPR011894">
    <property type="entry name" value="PorC_KorC"/>
</dbReference>
<reference evidence="5" key="1">
    <citation type="journal article" date="2017" name="Nature">
        <title>Asgard archaea illuminate the origin of eukaryotic cellular complexity.</title>
        <authorList>
            <person name="Zaremba-Niedzwiedzka K."/>
            <person name="Caceres E.F."/>
            <person name="Saw J.H."/>
            <person name="Backstrom D."/>
            <person name="Juzokaite L."/>
            <person name="Vancaester E."/>
            <person name="Seitz K.W."/>
            <person name="Anantharaman K."/>
            <person name="Starnawski P."/>
            <person name="Kjeldsen K.U."/>
            <person name="Scott M.B."/>
            <person name="Nunoura T."/>
            <person name="Banfield J.F."/>
            <person name="Schramm A."/>
            <person name="Baker B.J."/>
            <person name="Spang A."/>
            <person name="Ettema T.J.G."/>
        </authorList>
    </citation>
    <scope>NUCLEOTIDE SEQUENCE</scope>
    <source>
        <strain evidence="5">LCB_4</strain>
    </source>
</reference>
<keyword evidence="2" id="KW-0560">Oxidoreductase</keyword>
<dbReference type="KEGG" id="oyw:OdinLCB4_005945"/>
<dbReference type="AlphaFoldDB" id="A0AAF0D1N8"/>
<reference evidence="5" key="2">
    <citation type="journal article" date="2022" name="Nat. Microbiol.">
        <title>A closed Candidatus Odinarchaeum chromosome exposes Asgard archaeal viruses.</title>
        <authorList>
            <person name="Tamarit D."/>
            <person name="Caceres E.F."/>
            <person name="Krupovic M."/>
            <person name="Nijland R."/>
            <person name="Eme L."/>
            <person name="Robinson N.P."/>
            <person name="Ettema T.J.G."/>
        </authorList>
    </citation>
    <scope>NUCLEOTIDE SEQUENCE</scope>
    <source>
        <strain evidence="5">LCB_4</strain>
    </source>
</reference>
<dbReference type="SUPFAM" id="SSF53323">
    <property type="entry name" value="Pyruvate-ferredoxin oxidoreductase, PFOR, domain III"/>
    <property type="match status" value="1"/>
</dbReference>
<dbReference type="NCBIfam" id="TIGR02175">
    <property type="entry name" value="PorC_KorC"/>
    <property type="match status" value="1"/>
</dbReference>
<dbReference type="EMBL" id="CP091871">
    <property type="protein sequence ID" value="WEU40010.1"/>
    <property type="molecule type" value="Genomic_DNA"/>
</dbReference>
<sequence>MNKIIEIRFHGRGGQGAWTATQLLAMSALEEGKYAQSFPSFGPERAGAPMMAFVRISDQPIKLHSDIYNPHSVVVLDPTLLTAVNVLEGMQPEGKLVVNSHEDASTLKSKLKLKDEQELWVVPASDIALEILGRDITSTAMIGALVKATGYVNLDSVLKQVQKRFSGAIGEKNIVLIKRSYEEAKKV</sequence>
<evidence type="ECO:0000259" key="4">
    <source>
        <dbReference type="Pfam" id="PF01558"/>
    </source>
</evidence>
<protein>
    <recommendedName>
        <fullName evidence="1">pyruvate synthase</fullName>
        <ecNumber evidence="1">1.2.7.1</ecNumber>
    </recommendedName>
</protein>
<evidence type="ECO:0000313" key="5">
    <source>
        <dbReference type="EMBL" id="WEU40010.1"/>
    </source>
</evidence>
<comment type="catalytic activity">
    <reaction evidence="3">
        <text>2 oxidized [2Fe-2S]-[ferredoxin] + pyruvate + CoA = 2 reduced [2Fe-2S]-[ferredoxin] + acetyl-CoA + CO2 + H(+)</text>
        <dbReference type="Rhea" id="RHEA:12765"/>
        <dbReference type="Rhea" id="RHEA-COMP:10000"/>
        <dbReference type="Rhea" id="RHEA-COMP:10001"/>
        <dbReference type="ChEBI" id="CHEBI:15361"/>
        <dbReference type="ChEBI" id="CHEBI:15378"/>
        <dbReference type="ChEBI" id="CHEBI:16526"/>
        <dbReference type="ChEBI" id="CHEBI:33737"/>
        <dbReference type="ChEBI" id="CHEBI:33738"/>
        <dbReference type="ChEBI" id="CHEBI:57287"/>
        <dbReference type="ChEBI" id="CHEBI:57288"/>
        <dbReference type="EC" id="1.2.7.1"/>
    </reaction>
</comment>
<name>A0AAF0D1N8_ODILC</name>
<dbReference type="EC" id="1.2.7.1" evidence="1"/>
<dbReference type="Pfam" id="PF01558">
    <property type="entry name" value="POR"/>
    <property type="match status" value="1"/>
</dbReference>
<proteinExistence type="predicted"/>
<dbReference type="InterPro" id="IPR051626">
    <property type="entry name" value="Oxidoreductase_gamma_subunit"/>
</dbReference>
<dbReference type="Gene3D" id="3.40.920.10">
    <property type="entry name" value="Pyruvate-ferredoxin oxidoreductase, PFOR, domain III"/>
    <property type="match status" value="1"/>
</dbReference>
<dbReference type="GO" id="GO:0019164">
    <property type="term" value="F:pyruvate synthase activity"/>
    <property type="evidence" value="ECO:0007669"/>
    <property type="project" value="UniProtKB-EC"/>
</dbReference>
<evidence type="ECO:0000313" key="6">
    <source>
        <dbReference type="Proteomes" id="UP000186851"/>
    </source>
</evidence>
<dbReference type="PANTHER" id="PTHR43366:SF1">
    <property type="entry name" value="PYRUVATE SYNTHASE SUBUNIT PORC"/>
    <property type="match status" value="1"/>
</dbReference>
<dbReference type="PANTHER" id="PTHR43366">
    <property type="entry name" value="PYRUVATE SYNTHASE SUBUNIT PORC"/>
    <property type="match status" value="1"/>
</dbReference>
<dbReference type="Proteomes" id="UP000186851">
    <property type="component" value="Chromosome"/>
</dbReference>
<accession>A0AAF0D1N8</accession>
<evidence type="ECO:0000256" key="3">
    <source>
        <dbReference type="ARBA" id="ARBA00049357"/>
    </source>
</evidence>
<dbReference type="InterPro" id="IPR019752">
    <property type="entry name" value="Pyrv/ketoisovalerate_OxRed_cat"/>
</dbReference>
<feature type="domain" description="Pyruvate/ketoisovalerate oxidoreductase catalytic" evidence="4">
    <location>
        <begin position="13"/>
        <end position="182"/>
    </location>
</feature>
<evidence type="ECO:0000256" key="2">
    <source>
        <dbReference type="ARBA" id="ARBA00023002"/>
    </source>
</evidence>
<organism evidence="5 6">
    <name type="scientific">Odinarchaeota yellowstonii (strain LCB_4)</name>
    <dbReference type="NCBI Taxonomy" id="1841599"/>
    <lineage>
        <taxon>Archaea</taxon>
        <taxon>Promethearchaeati</taxon>
        <taxon>Candidatus Odinarchaeota</taxon>
        <taxon>Candidatus Odinarchaeia</taxon>
        <taxon>Candidatus Odinarchaeales</taxon>
        <taxon>Candidatus Odinarchaeaceae</taxon>
        <taxon>Candidatus Odinarchaeum</taxon>
    </lineage>
</organism>
<dbReference type="InterPro" id="IPR002869">
    <property type="entry name" value="Pyrv_flavodox_OxRed_cen"/>
</dbReference>
<evidence type="ECO:0000256" key="1">
    <source>
        <dbReference type="ARBA" id="ARBA00012822"/>
    </source>
</evidence>
<gene>
    <name evidence="5" type="ORF">OdinLCB4_005945</name>
</gene>